<name>A0A5B7I4H2_PORTR</name>
<comment type="caution">
    <text evidence="2">The sequence shown here is derived from an EMBL/GenBank/DDBJ whole genome shotgun (WGS) entry which is preliminary data.</text>
</comment>
<dbReference type="Proteomes" id="UP000324222">
    <property type="component" value="Unassembled WGS sequence"/>
</dbReference>
<keyword evidence="3" id="KW-1185">Reference proteome</keyword>
<gene>
    <name evidence="2" type="ORF">E2C01_073166</name>
</gene>
<evidence type="ECO:0000256" key="1">
    <source>
        <dbReference type="SAM" id="MobiDB-lite"/>
    </source>
</evidence>
<feature type="region of interest" description="Disordered" evidence="1">
    <location>
        <begin position="43"/>
        <end position="67"/>
    </location>
</feature>
<proteinExistence type="predicted"/>
<dbReference type="EMBL" id="VSRR010049071">
    <property type="protein sequence ID" value="MPC78672.1"/>
    <property type="molecule type" value="Genomic_DNA"/>
</dbReference>
<accession>A0A5B7I4H2</accession>
<sequence length="67" mass="7342">MFKDRASRQDIEKLLGLISLLSGVHCPDSRPPPPHINTNWAVAHNGAPPSEAHEPRKGEATGFVFSR</sequence>
<protein>
    <submittedName>
        <fullName evidence="2">Uncharacterized protein</fullName>
    </submittedName>
</protein>
<dbReference type="AlphaFoldDB" id="A0A5B7I4H2"/>
<evidence type="ECO:0000313" key="3">
    <source>
        <dbReference type="Proteomes" id="UP000324222"/>
    </source>
</evidence>
<reference evidence="2 3" key="1">
    <citation type="submission" date="2019-05" db="EMBL/GenBank/DDBJ databases">
        <title>Another draft genome of Portunus trituberculatus and its Hox gene families provides insights of decapod evolution.</title>
        <authorList>
            <person name="Jeong J.-H."/>
            <person name="Song I."/>
            <person name="Kim S."/>
            <person name="Choi T."/>
            <person name="Kim D."/>
            <person name="Ryu S."/>
            <person name="Kim W."/>
        </authorList>
    </citation>
    <scope>NUCLEOTIDE SEQUENCE [LARGE SCALE GENOMIC DNA]</scope>
    <source>
        <tissue evidence="2">Muscle</tissue>
    </source>
</reference>
<organism evidence="2 3">
    <name type="scientific">Portunus trituberculatus</name>
    <name type="common">Swimming crab</name>
    <name type="synonym">Neptunus trituberculatus</name>
    <dbReference type="NCBI Taxonomy" id="210409"/>
    <lineage>
        <taxon>Eukaryota</taxon>
        <taxon>Metazoa</taxon>
        <taxon>Ecdysozoa</taxon>
        <taxon>Arthropoda</taxon>
        <taxon>Crustacea</taxon>
        <taxon>Multicrustacea</taxon>
        <taxon>Malacostraca</taxon>
        <taxon>Eumalacostraca</taxon>
        <taxon>Eucarida</taxon>
        <taxon>Decapoda</taxon>
        <taxon>Pleocyemata</taxon>
        <taxon>Brachyura</taxon>
        <taxon>Eubrachyura</taxon>
        <taxon>Portunoidea</taxon>
        <taxon>Portunidae</taxon>
        <taxon>Portuninae</taxon>
        <taxon>Portunus</taxon>
    </lineage>
</organism>
<evidence type="ECO:0000313" key="2">
    <source>
        <dbReference type="EMBL" id="MPC78672.1"/>
    </source>
</evidence>